<feature type="repeat" description="ANK" evidence="3">
    <location>
        <begin position="300"/>
        <end position="332"/>
    </location>
</feature>
<dbReference type="KEGG" id="fox:FOXG_07198"/>
<feature type="repeat" description="ANK" evidence="3">
    <location>
        <begin position="405"/>
        <end position="437"/>
    </location>
</feature>
<dbReference type="AlphaFoldDB" id="A0A0J9V5J1"/>
<feature type="repeat" description="ANK" evidence="3">
    <location>
        <begin position="370"/>
        <end position="402"/>
    </location>
</feature>
<dbReference type="VEuPathDB" id="FungiDB:FOXG_06630"/>
<dbReference type="SMART" id="SM00248">
    <property type="entry name" value="ANK"/>
    <property type="match status" value="9"/>
</dbReference>
<evidence type="ECO:0000313" key="4">
    <source>
        <dbReference type="EMBL" id="KNB04570.1"/>
    </source>
</evidence>
<dbReference type="EMBL" id="DS231702">
    <property type="protein sequence ID" value="KNB04570.1"/>
    <property type="molecule type" value="Genomic_DNA"/>
</dbReference>
<evidence type="ECO:0000256" key="1">
    <source>
        <dbReference type="ARBA" id="ARBA00022737"/>
    </source>
</evidence>
<protein>
    <submittedName>
        <fullName evidence="5">Uncharacterized protein</fullName>
    </submittedName>
</protein>
<gene>
    <name evidence="4" type="ORF">FOXG_06630</name>
    <name evidence="5" type="ORF">FOXG_07198</name>
</gene>
<dbReference type="PANTHER" id="PTHR24198">
    <property type="entry name" value="ANKYRIN REPEAT AND PROTEIN KINASE DOMAIN-CONTAINING PROTEIN"/>
    <property type="match status" value="1"/>
</dbReference>
<keyword evidence="2 3" id="KW-0040">ANK repeat</keyword>
<evidence type="ECO:0000256" key="3">
    <source>
        <dbReference type="PROSITE-ProRule" id="PRU00023"/>
    </source>
</evidence>
<dbReference type="SUPFAM" id="SSF48403">
    <property type="entry name" value="Ankyrin repeat"/>
    <property type="match status" value="1"/>
</dbReference>
<dbReference type="PRINTS" id="PR01415">
    <property type="entry name" value="ANKYRIN"/>
</dbReference>
<dbReference type="EMBL" id="DS231704">
    <property type="protein sequence ID" value="KNB06505.1"/>
    <property type="molecule type" value="Genomic_DNA"/>
</dbReference>
<reference evidence="5" key="1">
    <citation type="submission" date="2007-04" db="EMBL/GenBank/DDBJ databases">
        <authorList>
            <consortium name="The Broad Institute Genome Sequencing Platform"/>
            <person name="Birren B."/>
            <person name="Lander E."/>
            <person name="Galagan J."/>
            <person name="Nusbaum C."/>
            <person name="Devon K."/>
            <person name="Ma L.-J."/>
            <person name="Jaffe D."/>
            <person name="Butler J."/>
            <person name="Alvarez P."/>
            <person name="Gnerre S."/>
            <person name="Grabherr M."/>
            <person name="Kleber M."/>
            <person name="Mauceli E."/>
            <person name="Brockman W."/>
            <person name="MacCallum I.A."/>
            <person name="Young S."/>
            <person name="LaButti K."/>
            <person name="DeCaprio D."/>
            <person name="Crawford M."/>
            <person name="Koehrsen M."/>
            <person name="Engels R."/>
            <person name="Montgomery P."/>
            <person name="Pearson M."/>
            <person name="Howarth C."/>
            <person name="Larson L."/>
            <person name="White J."/>
            <person name="O'Leary S."/>
            <person name="Kodira C."/>
            <person name="Zeng Q."/>
            <person name="Yandava C."/>
            <person name="Alvarado L."/>
            <person name="Kistler C."/>
            <person name="Shim W.-B."/>
            <person name="Kang S."/>
            <person name="Woloshuk C."/>
        </authorList>
    </citation>
    <scope>NUCLEOTIDE SEQUENCE</scope>
    <source>
        <strain evidence="5">4287</strain>
    </source>
</reference>
<dbReference type="Gene3D" id="1.25.40.20">
    <property type="entry name" value="Ankyrin repeat-containing domain"/>
    <property type="match status" value="3"/>
</dbReference>
<dbReference type="PROSITE" id="PS50088">
    <property type="entry name" value="ANK_REPEAT"/>
    <property type="match status" value="8"/>
</dbReference>
<evidence type="ECO:0000256" key="2">
    <source>
        <dbReference type="ARBA" id="ARBA00023043"/>
    </source>
</evidence>
<dbReference type="RefSeq" id="XP_018242615.1">
    <property type="nucleotide sequence ID" value="XM_018385319.1"/>
</dbReference>
<dbReference type="VEuPathDB" id="FungiDB:FOXG_07198"/>
<feature type="repeat" description="ANK" evidence="3">
    <location>
        <begin position="227"/>
        <end position="259"/>
    </location>
</feature>
<sequence length="555" mass="58241">MLEGKSDLVGDVKIFRFVLFAKRPLAVDELLHALGIPNNPDTQFTPSNDSFRKRIPSEQRIVSCGGNFLEIKGRHGTGINIPQLLSPQTNQPVGNGTVQVMHQTVREFFLDSNGDVAHSKFQMCDRDAHICISMTCIRYLMLCAANATPVAALPHVGFWTSEHFERYAQYLDEWPLAKYALQYLTHHIDGCHQDAGVVRIRSRLIDKLTDKPVVYLLEKWGAAAREFRNTLWHAAARNGFSTAVETLLTVGANVNTRENDGLPAGRTALQAAAEGGHVDTVAKLLVANADVNAEGAVKYGGQTALQAAAGGGHVEIVNKLLAANADVNAVGAVKYGGQTALQAAAGGGHVEIVDKLLAANAEVNAAPAANARTALQAAAGGGHVEIVDKLLAANADVNAAPAKHSGRAALQAAAGGGHVEIVDKLLAANAEVNAAPATDDGRTALQAAAGSGHVEIVDKLLAANADVNAEGAAVYGRTALQAAAGGGHFEIVAKLLVANADVNAAPAEYGGRTALQAAAGGGHMKIVDMLKQAIVGRFWARDGGIFREQNFIRRK</sequence>
<feature type="repeat" description="ANK" evidence="3">
    <location>
        <begin position="440"/>
        <end position="472"/>
    </location>
</feature>
<dbReference type="PROSITE" id="PS50297">
    <property type="entry name" value="ANK_REP_REGION"/>
    <property type="match status" value="7"/>
</dbReference>
<reference evidence="5" key="2">
    <citation type="journal article" date="2010" name="Nature">
        <title>Comparative genomics reveals mobile pathogenicity chromosomes in Fusarium.</title>
        <authorList>
            <person name="Ma L.J."/>
            <person name="van der Does H.C."/>
            <person name="Borkovich K.A."/>
            <person name="Coleman J.J."/>
            <person name="Daboussi M.J."/>
            <person name="Di Pietro A."/>
            <person name="Dufresne M."/>
            <person name="Freitag M."/>
            <person name="Grabherr M."/>
            <person name="Henrissat B."/>
            <person name="Houterman P.M."/>
            <person name="Kang S."/>
            <person name="Shim W.B."/>
            <person name="Woloshuk C."/>
            <person name="Xie X."/>
            <person name="Xu J.R."/>
            <person name="Antoniw J."/>
            <person name="Baker S.E."/>
            <person name="Bluhm B.H."/>
            <person name="Breakspear A."/>
            <person name="Brown D.W."/>
            <person name="Butchko R.A."/>
            <person name="Chapman S."/>
            <person name="Coulson R."/>
            <person name="Coutinho P.M."/>
            <person name="Danchin E.G."/>
            <person name="Diener A."/>
            <person name="Gale L.R."/>
            <person name="Gardiner D.M."/>
            <person name="Goff S."/>
            <person name="Hammond-Kosack K.E."/>
            <person name="Hilburn K."/>
            <person name="Hua-Van A."/>
            <person name="Jonkers W."/>
            <person name="Kazan K."/>
            <person name="Kodira C.D."/>
            <person name="Koehrsen M."/>
            <person name="Kumar L."/>
            <person name="Lee Y.H."/>
            <person name="Li L."/>
            <person name="Manners J.M."/>
            <person name="Miranda-Saavedra D."/>
            <person name="Mukherjee M."/>
            <person name="Park G."/>
            <person name="Park J."/>
            <person name="Park S.Y."/>
            <person name="Proctor R.H."/>
            <person name="Regev A."/>
            <person name="Ruiz-Roldan M.C."/>
            <person name="Sain D."/>
            <person name="Sakthikumar S."/>
            <person name="Sykes S."/>
            <person name="Schwartz D.C."/>
            <person name="Turgeon B.G."/>
            <person name="Wapinski I."/>
            <person name="Yoder O."/>
            <person name="Young S."/>
            <person name="Zeng Q."/>
            <person name="Zhou S."/>
            <person name="Galagan J."/>
            <person name="Cuomo C.A."/>
            <person name="Kistler H.C."/>
            <person name="Rep M."/>
        </authorList>
    </citation>
    <scope>NUCLEOTIDE SEQUENCE [LARGE SCALE GENOMIC DNA]</scope>
    <source>
        <strain evidence="5">4287</strain>
    </source>
</reference>
<dbReference type="InterPro" id="IPR002110">
    <property type="entry name" value="Ankyrin_rpt"/>
</dbReference>
<feature type="repeat" description="ANK" evidence="3">
    <location>
        <begin position="264"/>
        <end position="296"/>
    </location>
</feature>
<accession>A0A0J9V5J1</accession>
<dbReference type="RefSeq" id="XP_018244550.1">
    <property type="nucleotide sequence ID" value="XM_018385826.1"/>
</dbReference>
<dbReference type="GeneID" id="28948934"/>
<dbReference type="KEGG" id="fox:FOXG_06630"/>
<dbReference type="GeneID" id="28948483"/>
<name>A0A0J9V5J1_FUSO4</name>
<dbReference type="PANTHER" id="PTHR24198:SF165">
    <property type="entry name" value="ANKYRIN REPEAT-CONTAINING PROTEIN-RELATED"/>
    <property type="match status" value="1"/>
</dbReference>
<proteinExistence type="predicted"/>
<dbReference type="Pfam" id="PF12796">
    <property type="entry name" value="Ank_2"/>
    <property type="match status" value="4"/>
</dbReference>
<dbReference type="Proteomes" id="UP000009097">
    <property type="component" value="Unassembled WGS sequence"/>
</dbReference>
<dbReference type="InterPro" id="IPR036770">
    <property type="entry name" value="Ankyrin_rpt-contain_sf"/>
</dbReference>
<feature type="repeat" description="ANK" evidence="3">
    <location>
        <begin position="475"/>
        <end position="507"/>
    </location>
</feature>
<evidence type="ECO:0000313" key="6">
    <source>
        <dbReference type="Proteomes" id="UP000009097"/>
    </source>
</evidence>
<feature type="repeat" description="ANK" evidence="3">
    <location>
        <begin position="336"/>
        <end position="368"/>
    </location>
</feature>
<keyword evidence="1" id="KW-0677">Repeat</keyword>
<evidence type="ECO:0000313" key="5">
    <source>
        <dbReference type="EMBL" id="KNB06505.1"/>
    </source>
</evidence>
<organism evidence="5 6">
    <name type="scientific">Fusarium oxysporum f. sp. lycopersici (strain 4287 / CBS 123668 / FGSC 9935 / NRRL 34936)</name>
    <name type="common">Fusarium vascular wilt of tomato</name>
    <dbReference type="NCBI Taxonomy" id="426428"/>
    <lineage>
        <taxon>Eukaryota</taxon>
        <taxon>Fungi</taxon>
        <taxon>Dikarya</taxon>
        <taxon>Ascomycota</taxon>
        <taxon>Pezizomycotina</taxon>
        <taxon>Sordariomycetes</taxon>
        <taxon>Hypocreomycetidae</taxon>
        <taxon>Hypocreales</taxon>
        <taxon>Nectriaceae</taxon>
        <taxon>Fusarium</taxon>
        <taxon>Fusarium oxysporum species complex</taxon>
    </lineage>
</organism>